<protein>
    <recommendedName>
        <fullName evidence="2">DUF6843 domain-containing protein</fullName>
    </recommendedName>
</protein>
<evidence type="ECO:0000256" key="1">
    <source>
        <dbReference type="SAM" id="Phobius"/>
    </source>
</evidence>
<dbReference type="RefSeq" id="WP_244716584.1">
    <property type="nucleotide sequence ID" value="NZ_CP095049.1"/>
</dbReference>
<evidence type="ECO:0000259" key="2">
    <source>
        <dbReference type="Pfam" id="PF20862"/>
    </source>
</evidence>
<sequence>MASPKDFRFYSGLALLVVGWIVSLNYYVLLFAAPVVVLGLVLIWLSAKSLATKSWLTAAPLLLWLPGVWGLLYFGSPQARPATFLIPQDFRGQITLFYNQPCGETLRTENNRLVYRIPASGILLLQAPMEEGVLNREYYFVDSQGRKTSSVPHFIQQDFNEDYTLEKNPHEPPRHVVGLFMTGSGSGSTTKISRYDFETLHVMSYDSLRRRENELADTLVDSLLIPCTSKVPASLPY</sequence>
<feature type="transmembrane region" description="Helical" evidence="1">
    <location>
        <begin position="7"/>
        <end position="23"/>
    </location>
</feature>
<accession>A0ABY4F908</accession>
<dbReference type="InterPro" id="IPR049293">
    <property type="entry name" value="DUF6843"/>
</dbReference>
<dbReference type="Pfam" id="PF20862">
    <property type="entry name" value="DUF6843"/>
    <property type="match status" value="1"/>
</dbReference>
<evidence type="ECO:0000313" key="4">
    <source>
        <dbReference type="Proteomes" id="UP000831785"/>
    </source>
</evidence>
<proteinExistence type="predicted"/>
<feature type="transmembrane region" description="Helical" evidence="1">
    <location>
        <begin position="29"/>
        <end position="47"/>
    </location>
</feature>
<reference evidence="3 4" key="1">
    <citation type="submission" date="2022-04" db="EMBL/GenBank/DDBJ databases">
        <title>Hymenobacter sp. isolated from the air.</title>
        <authorList>
            <person name="Won M."/>
            <person name="Lee C.-M."/>
            <person name="Woen H.-Y."/>
            <person name="Kwon S.-W."/>
        </authorList>
    </citation>
    <scope>NUCLEOTIDE SEQUENCE [LARGE SCALE GENOMIC DNA]</scope>
    <source>
        <strain evidence="4">5116 S-27</strain>
    </source>
</reference>
<feature type="domain" description="DUF6843" evidence="2">
    <location>
        <begin position="80"/>
        <end position="164"/>
    </location>
</feature>
<organism evidence="3 4">
    <name type="scientific">Hymenobacter cellulosivorans</name>
    <dbReference type="NCBI Taxonomy" id="2932249"/>
    <lineage>
        <taxon>Bacteria</taxon>
        <taxon>Pseudomonadati</taxon>
        <taxon>Bacteroidota</taxon>
        <taxon>Cytophagia</taxon>
        <taxon>Cytophagales</taxon>
        <taxon>Hymenobacteraceae</taxon>
        <taxon>Hymenobacter</taxon>
    </lineage>
</organism>
<gene>
    <name evidence="3" type="ORF">MUN80_22550</name>
</gene>
<dbReference type="EMBL" id="CP095049">
    <property type="protein sequence ID" value="UOQ52518.1"/>
    <property type="molecule type" value="Genomic_DNA"/>
</dbReference>
<keyword evidence="1" id="KW-0812">Transmembrane</keyword>
<keyword evidence="4" id="KW-1185">Reference proteome</keyword>
<dbReference type="Proteomes" id="UP000831785">
    <property type="component" value="Chromosome"/>
</dbReference>
<evidence type="ECO:0000313" key="3">
    <source>
        <dbReference type="EMBL" id="UOQ52518.1"/>
    </source>
</evidence>
<feature type="transmembrane region" description="Helical" evidence="1">
    <location>
        <begin position="54"/>
        <end position="74"/>
    </location>
</feature>
<keyword evidence="1" id="KW-0472">Membrane</keyword>
<name>A0ABY4F908_9BACT</name>
<keyword evidence="1" id="KW-1133">Transmembrane helix</keyword>